<dbReference type="SUPFAM" id="SSF56219">
    <property type="entry name" value="DNase I-like"/>
    <property type="match status" value="1"/>
</dbReference>
<dbReference type="InterPro" id="IPR036691">
    <property type="entry name" value="Endo/exonu/phosph_ase_sf"/>
</dbReference>
<evidence type="ECO:0008006" key="3">
    <source>
        <dbReference type="Google" id="ProtNLM"/>
    </source>
</evidence>
<comment type="caution">
    <text evidence="1">The sequence shown here is derived from an EMBL/GenBank/DDBJ whole genome shotgun (WGS) entry which is preliminary data.</text>
</comment>
<dbReference type="AlphaFoldDB" id="A0A4C1ZM43"/>
<keyword evidence="2" id="KW-1185">Reference proteome</keyword>
<gene>
    <name evidence="1" type="ORF">EVAR_63745_1</name>
</gene>
<dbReference type="Proteomes" id="UP000299102">
    <property type="component" value="Unassembled WGS sequence"/>
</dbReference>
<sequence>MTGHRTLVIVSIYLSPSKKLPRNDIEAHLALGDTVIFFGDFDCKNTNWGCAVSYPGGWDLPSVVVLNLRKITDWKRVSTVFKEVDTPAFNIIPDVIETTNEIDSSIGSTNRIRMVVKVLTGSSCVCQPPKLPADALELLRAKNAALRQSCACRSRENRSRS</sequence>
<name>A0A4C1ZM43_EUMVA</name>
<dbReference type="EMBL" id="BGZK01002046">
    <property type="protein sequence ID" value="GBP89951.1"/>
    <property type="molecule type" value="Genomic_DNA"/>
</dbReference>
<reference evidence="1 2" key="1">
    <citation type="journal article" date="2019" name="Commun. Biol.">
        <title>The bagworm genome reveals a unique fibroin gene that provides high tensile strength.</title>
        <authorList>
            <person name="Kono N."/>
            <person name="Nakamura H."/>
            <person name="Ohtoshi R."/>
            <person name="Tomita M."/>
            <person name="Numata K."/>
            <person name="Arakawa K."/>
        </authorList>
    </citation>
    <scope>NUCLEOTIDE SEQUENCE [LARGE SCALE GENOMIC DNA]</scope>
</reference>
<proteinExistence type="predicted"/>
<organism evidence="1 2">
    <name type="scientific">Eumeta variegata</name>
    <name type="common">Bagworm moth</name>
    <name type="synonym">Eumeta japonica</name>
    <dbReference type="NCBI Taxonomy" id="151549"/>
    <lineage>
        <taxon>Eukaryota</taxon>
        <taxon>Metazoa</taxon>
        <taxon>Ecdysozoa</taxon>
        <taxon>Arthropoda</taxon>
        <taxon>Hexapoda</taxon>
        <taxon>Insecta</taxon>
        <taxon>Pterygota</taxon>
        <taxon>Neoptera</taxon>
        <taxon>Endopterygota</taxon>
        <taxon>Lepidoptera</taxon>
        <taxon>Glossata</taxon>
        <taxon>Ditrysia</taxon>
        <taxon>Tineoidea</taxon>
        <taxon>Psychidae</taxon>
        <taxon>Oiketicinae</taxon>
        <taxon>Eumeta</taxon>
    </lineage>
</organism>
<accession>A0A4C1ZM43</accession>
<dbReference type="OrthoDB" id="412981at2759"/>
<evidence type="ECO:0000313" key="2">
    <source>
        <dbReference type="Proteomes" id="UP000299102"/>
    </source>
</evidence>
<protein>
    <recommendedName>
        <fullName evidence="3">RNA-directed DNA polymerase from mobile element jockey</fullName>
    </recommendedName>
</protein>
<evidence type="ECO:0000313" key="1">
    <source>
        <dbReference type="EMBL" id="GBP89951.1"/>
    </source>
</evidence>